<proteinExistence type="predicted"/>
<evidence type="ECO:0000313" key="1">
    <source>
        <dbReference type="EMBL" id="GMF01448.1"/>
    </source>
</evidence>
<organism evidence="1 2">
    <name type="scientific">Candida boidinii</name>
    <name type="common">Yeast</name>
    <dbReference type="NCBI Taxonomy" id="5477"/>
    <lineage>
        <taxon>Eukaryota</taxon>
        <taxon>Fungi</taxon>
        <taxon>Dikarya</taxon>
        <taxon>Ascomycota</taxon>
        <taxon>Saccharomycotina</taxon>
        <taxon>Pichiomycetes</taxon>
        <taxon>Pichiales</taxon>
        <taxon>Pichiaceae</taxon>
        <taxon>Ogataea</taxon>
        <taxon>Ogataea/Candida clade</taxon>
    </lineage>
</organism>
<accession>A0ACB5U4C1</accession>
<sequence length="222" mass="25001">MRQHLDFNSELYKLDEITLNSLDSSSPKKTKPNNVVATNRTDKDSNNVKIMDNDEKGDSEDSEDPSHPQESVILRNDIKEFDLSHFKFKNSVFVSDGSSGKSPAKIHKVIKDNTNSFKMDLGNNELFDTNKIASPLAIKVGDLVKIVTERRDNFQVTGLKYVNKKELITCIRGYNVIIVKRLSGTNSEGDRSNISMNKIKHKKKTVKVSSTFKILLLTEPIG</sequence>
<protein>
    <submittedName>
        <fullName evidence="1">Unnamed protein product</fullName>
    </submittedName>
</protein>
<dbReference type="Proteomes" id="UP001165101">
    <property type="component" value="Unassembled WGS sequence"/>
</dbReference>
<name>A0ACB5U4C1_CANBO</name>
<reference evidence="1" key="1">
    <citation type="submission" date="2023-04" db="EMBL/GenBank/DDBJ databases">
        <title>Candida boidinii NBRC 1967.</title>
        <authorList>
            <person name="Ichikawa N."/>
            <person name="Sato H."/>
            <person name="Tonouchi N."/>
        </authorList>
    </citation>
    <scope>NUCLEOTIDE SEQUENCE</scope>
    <source>
        <strain evidence="1">NBRC 1967</strain>
    </source>
</reference>
<evidence type="ECO:0000313" key="2">
    <source>
        <dbReference type="Proteomes" id="UP001165101"/>
    </source>
</evidence>
<comment type="caution">
    <text evidence="1">The sequence shown here is derived from an EMBL/GenBank/DDBJ whole genome shotgun (WGS) entry which is preliminary data.</text>
</comment>
<dbReference type="EMBL" id="BSXV01004922">
    <property type="protein sequence ID" value="GMF01448.1"/>
    <property type="molecule type" value="Genomic_DNA"/>
</dbReference>
<gene>
    <name evidence="1" type="ORF">Cboi01_000585400</name>
</gene>
<keyword evidence="2" id="KW-1185">Reference proteome</keyword>